<proteinExistence type="predicted"/>
<dbReference type="OrthoDB" id="9798846at2"/>
<keyword evidence="2" id="KW-1185">Reference proteome</keyword>
<dbReference type="RefSeq" id="WP_021698110.1">
    <property type="nucleotide sequence ID" value="NZ_BATC01000048.1"/>
</dbReference>
<organism evidence="1 2">
    <name type="scientific">Brevundimonas abyssalis TAR-001</name>
    <dbReference type="NCBI Taxonomy" id="1391729"/>
    <lineage>
        <taxon>Bacteria</taxon>
        <taxon>Pseudomonadati</taxon>
        <taxon>Pseudomonadota</taxon>
        <taxon>Alphaproteobacteria</taxon>
        <taxon>Caulobacterales</taxon>
        <taxon>Caulobacteraceae</taxon>
        <taxon>Brevundimonas</taxon>
    </lineage>
</organism>
<dbReference type="EMBL" id="BATC01000048">
    <property type="protein sequence ID" value="GAD60016.1"/>
    <property type="molecule type" value="Genomic_DNA"/>
</dbReference>
<sequence>MLLQPGERLTEPEAGPTRIEPASVEAATAWRRGQTIFRDTPLGEAVTELNRYGGPQVVIEDPRVAALPISGVFTTNAPDFAQAVADLHGLNVEREGDTLHLER</sequence>
<evidence type="ECO:0000313" key="1">
    <source>
        <dbReference type="EMBL" id="GAD60016.1"/>
    </source>
</evidence>
<reference evidence="2" key="1">
    <citation type="journal article" date="2013" name="Genome Announc.">
        <title>Draft Genome Sequence of the Dimorphic Prosthecate Bacterium Brevundimonas abyssalis TAR-001T.</title>
        <authorList>
            <person name="Tsubouchi T."/>
            <person name="Nishi S."/>
            <person name="Usui K."/>
            <person name="Shimane Y."/>
            <person name="Takaki Y."/>
            <person name="Maruyama T."/>
            <person name="Hatada Y."/>
        </authorList>
    </citation>
    <scope>NUCLEOTIDE SEQUENCE [LARGE SCALE GENOMIC DNA]</scope>
    <source>
        <strain evidence="2">TAR-001</strain>
    </source>
</reference>
<comment type="caution">
    <text evidence="1">The sequence shown here is derived from an EMBL/GenBank/DDBJ whole genome shotgun (WGS) entry which is preliminary data.</text>
</comment>
<dbReference type="Gene3D" id="3.55.50.30">
    <property type="match status" value="1"/>
</dbReference>
<name>A0A8E0NCW5_9CAUL</name>
<dbReference type="Proteomes" id="UP000016569">
    <property type="component" value="Unassembled WGS sequence"/>
</dbReference>
<evidence type="ECO:0000313" key="2">
    <source>
        <dbReference type="Proteomes" id="UP000016569"/>
    </source>
</evidence>
<accession>A0A8E0NCW5</accession>
<dbReference type="AlphaFoldDB" id="A0A8E0NCW5"/>
<gene>
    <name evidence="1" type="ORF">MBEBAB_2266</name>
</gene>
<protein>
    <submittedName>
        <fullName evidence="1">Uncharacterized protein</fullName>
    </submittedName>
</protein>